<dbReference type="GO" id="GO:0050793">
    <property type="term" value="P:regulation of developmental process"/>
    <property type="evidence" value="ECO:0007669"/>
    <property type="project" value="InterPro"/>
</dbReference>
<keyword evidence="17" id="KW-1185">Reference proteome</keyword>
<evidence type="ECO:0000256" key="7">
    <source>
        <dbReference type="ARBA" id="ARBA00023134"/>
    </source>
</evidence>
<feature type="domain" description="Homeobox" evidence="15">
    <location>
        <begin position="237"/>
        <end position="302"/>
    </location>
</feature>
<evidence type="ECO:0000256" key="1">
    <source>
        <dbReference type="ARBA" id="ARBA00004123"/>
    </source>
</evidence>
<dbReference type="CDD" id="cd04133">
    <property type="entry name" value="Rop_like"/>
    <property type="match status" value="1"/>
</dbReference>
<dbReference type="InterPro" id="IPR009057">
    <property type="entry name" value="Homeodomain-like_sf"/>
</dbReference>
<dbReference type="CDD" id="cd00086">
    <property type="entry name" value="homeodomain"/>
    <property type="match status" value="1"/>
</dbReference>
<dbReference type="PANTHER" id="PTHR47288:SF1">
    <property type="entry name" value="WUSCHEL-RELATED HOMEOBOX 9"/>
    <property type="match status" value="1"/>
</dbReference>
<dbReference type="GO" id="GO:0005634">
    <property type="term" value="C:nucleus"/>
    <property type="evidence" value="ECO:0007669"/>
    <property type="project" value="UniProtKB-SubCell"/>
</dbReference>
<dbReference type="EMBL" id="JAUESC010000385">
    <property type="protein sequence ID" value="KAK0579579.1"/>
    <property type="molecule type" value="Genomic_DNA"/>
</dbReference>
<keyword evidence="3" id="KW-0217">Developmental protein</keyword>
<evidence type="ECO:0000256" key="12">
    <source>
        <dbReference type="PROSITE-ProRule" id="PRU00108"/>
    </source>
</evidence>
<dbReference type="GO" id="GO:0005525">
    <property type="term" value="F:GTP binding"/>
    <property type="evidence" value="ECO:0007669"/>
    <property type="project" value="UniProtKB-KW"/>
</dbReference>
<evidence type="ECO:0000313" key="17">
    <source>
        <dbReference type="Proteomes" id="UP001168877"/>
    </source>
</evidence>
<evidence type="ECO:0000256" key="14">
    <source>
        <dbReference type="SAM" id="MobiDB-lite"/>
    </source>
</evidence>
<evidence type="ECO:0000256" key="10">
    <source>
        <dbReference type="ARBA" id="ARBA00023242"/>
    </source>
</evidence>
<evidence type="ECO:0000256" key="6">
    <source>
        <dbReference type="ARBA" id="ARBA00023125"/>
    </source>
</evidence>
<dbReference type="PRINTS" id="PR00449">
    <property type="entry name" value="RASTRNSFRMNG"/>
</dbReference>
<dbReference type="PROSITE" id="PS51421">
    <property type="entry name" value="RAS"/>
    <property type="match status" value="1"/>
</dbReference>
<reference evidence="16" key="1">
    <citation type="journal article" date="2022" name="Plant J.">
        <title>Strategies of tolerance reflected in two North American maple genomes.</title>
        <authorList>
            <person name="McEvoy S.L."/>
            <person name="Sezen U.U."/>
            <person name="Trouern-Trend A."/>
            <person name="McMahon S.M."/>
            <person name="Schaberg P.G."/>
            <person name="Yang J."/>
            <person name="Wegrzyn J.L."/>
            <person name="Swenson N.G."/>
        </authorList>
    </citation>
    <scope>NUCLEOTIDE SEQUENCE</scope>
    <source>
        <strain evidence="16">NS2018</strain>
    </source>
</reference>
<dbReference type="SUPFAM" id="SSF46689">
    <property type="entry name" value="Homeodomain-like"/>
    <property type="match status" value="1"/>
</dbReference>
<feature type="compositionally biased region" description="Low complexity" evidence="14">
    <location>
        <begin position="336"/>
        <end position="351"/>
    </location>
</feature>
<dbReference type="PROSITE" id="PS51420">
    <property type="entry name" value="RHO"/>
    <property type="match status" value="1"/>
</dbReference>
<evidence type="ECO:0000256" key="3">
    <source>
        <dbReference type="ARBA" id="ARBA00022473"/>
    </source>
</evidence>
<comment type="similarity">
    <text evidence="11">Belongs to the WUS homeobox family.</text>
</comment>
<accession>A0AA39V9A2</accession>
<evidence type="ECO:0000313" key="16">
    <source>
        <dbReference type="EMBL" id="KAK0579579.1"/>
    </source>
</evidence>
<organism evidence="16 17">
    <name type="scientific">Acer saccharum</name>
    <name type="common">Sugar maple</name>
    <dbReference type="NCBI Taxonomy" id="4024"/>
    <lineage>
        <taxon>Eukaryota</taxon>
        <taxon>Viridiplantae</taxon>
        <taxon>Streptophyta</taxon>
        <taxon>Embryophyta</taxon>
        <taxon>Tracheophyta</taxon>
        <taxon>Spermatophyta</taxon>
        <taxon>Magnoliopsida</taxon>
        <taxon>eudicotyledons</taxon>
        <taxon>Gunneridae</taxon>
        <taxon>Pentapetalae</taxon>
        <taxon>rosids</taxon>
        <taxon>malvids</taxon>
        <taxon>Sapindales</taxon>
        <taxon>Sapindaceae</taxon>
        <taxon>Hippocastanoideae</taxon>
        <taxon>Acereae</taxon>
        <taxon>Acer</taxon>
    </lineage>
</organism>
<keyword evidence="10 12" id="KW-0539">Nucleus</keyword>
<evidence type="ECO:0000256" key="13">
    <source>
        <dbReference type="RuleBase" id="RU000682"/>
    </source>
</evidence>
<dbReference type="InterPro" id="IPR027417">
    <property type="entry name" value="P-loop_NTPase"/>
</dbReference>
<dbReference type="GO" id="GO:0003924">
    <property type="term" value="F:GTPase activity"/>
    <property type="evidence" value="ECO:0007669"/>
    <property type="project" value="InterPro"/>
</dbReference>
<dbReference type="InterPro" id="IPR005225">
    <property type="entry name" value="Small_GTP-bd"/>
</dbReference>
<evidence type="ECO:0000256" key="2">
    <source>
        <dbReference type="ARBA" id="ARBA00010142"/>
    </source>
</evidence>
<dbReference type="AlphaFoldDB" id="A0AA39V9A2"/>
<feature type="region of interest" description="Disordered" evidence="14">
    <location>
        <begin position="223"/>
        <end position="246"/>
    </location>
</feature>
<protein>
    <recommendedName>
        <fullName evidence="15">Homeobox domain-containing protein</fullName>
    </recommendedName>
</protein>
<dbReference type="NCBIfam" id="TIGR00231">
    <property type="entry name" value="small_GTP"/>
    <property type="match status" value="1"/>
</dbReference>
<dbReference type="Proteomes" id="UP001168877">
    <property type="component" value="Unassembled WGS sequence"/>
</dbReference>
<comment type="similarity">
    <text evidence="2">Belongs to the small GTPase superfamily. Rho family.</text>
</comment>
<evidence type="ECO:0000256" key="8">
    <source>
        <dbReference type="ARBA" id="ARBA00023155"/>
    </source>
</evidence>
<dbReference type="FunFam" id="1.10.10.60:FF:000118">
    <property type="entry name" value="WUSCHEL-related homeobox 11"/>
    <property type="match status" value="1"/>
</dbReference>
<keyword evidence="9" id="KW-0804">Transcription</keyword>
<feature type="compositionally biased region" description="Polar residues" evidence="14">
    <location>
        <begin position="308"/>
        <end position="320"/>
    </location>
</feature>
<feature type="compositionally biased region" description="Basic and acidic residues" evidence="14">
    <location>
        <begin position="233"/>
        <end position="242"/>
    </location>
</feature>
<dbReference type="Pfam" id="PF00046">
    <property type="entry name" value="Homeodomain"/>
    <property type="match status" value="1"/>
</dbReference>
<feature type="region of interest" description="Disordered" evidence="14">
    <location>
        <begin position="336"/>
        <end position="377"/>
    </location>
</feature>
<comment type="subcellular location">
    <subcellularLocation>
        <location evidence="1 12 13">Nucleus</location>
    </subcellularLocation>
</comment>
<keyword evidence="8 12" id="KW-0371">Homeobox</keyword>
<proteinExistence type="inferred from homology"/>
<dbReference type="SMART" id="SM00173">
    <property type="entry name" value="RAS"/>
    <property type="match status" value="1"/>
</dbReference>
<reference evidence="16" key="2">
    <citation type="submission" date="2023-06" db="EMBL/GenBank/DDBJ databases">
        <authorList>
            <person name="Swenson N.G."/>
            <person name="Wegrzyn J.L."/>
            <person name="Mcevoy S.L."/>
        </authorList>
    </citation>
    <scope>NUCLEOTIDE SEQUENCE</scope>
    <source>
        <strain evidence="16">NS2018</strain>
        <tissue evidence="16">Leaf</tissue>
    </source>
</reference>
<evidence type="ECO:0000256" key="9">
    <source>
        <dbReference type="ARBA" id="ARBA00023163"/>
    </source>
</evidence>
<dbReference type="GO" id="GO:0003700">
    <property type="term" value="F:DNA-binding transcription factor activity"/>
    <property type="evidence" value="ECO:0007669"/>
    <property type="project" value="InterPro"/>
</dbReference>
<dbReference type="Gene3D" id="1.10.10.60">
    <property type="entry name" value="Homeodomain-like"/>
    <property type="match status" value="1"/>
</dbReference>
<evidence type="ECO:0000256" key="11">
    <source>
        <dbReference type="ARBA" id="ARBA00024040"/>
    </source>
</evidence>
<dbReference type="GO" id="GO:0048731">
    <property type="term" value="P:system development"/>
    <property type="evidence" value="ECO:0007669"/>
    <property type="project" value="UniProtKB-ARBA"/>
</dbReference>
<dbReference type="SMART" id="SM00175">
    <property type="entry name" value="RAB"/>
    <property type="match status" value="1"/>
</dbReference>
<dbReference type="FunFam" id="3.40.50.300:FF:001179">
    <property type="entry name" value="Rho family GTPase"/>
    <property type="match status" value="1"/>
</dbReference>
<evidence type="ECO:0000256" key="4">
    <source>
        <dbReference type="ARBA" id="ARBA00022741"/>
    </source>
</evidence>
<dbReference type="InterPro" id="IPR044557">
    <property type="entry name" value="WOX8/9-like"/>
</dbReference>
<evidence type="ECO:0000256" key="5">
    <source>
        <dbReference type="ARBA" id="ARBA00023015"/>
    </source>
</evidence>
<gene>
    <name evidence="16" type="ORF">LWI29_028228</name>
</gene>
<dbReference type="PROSITE" id="PS50071">
    <property type="entry name" value="HOMEOBOX_2"/>
    <property type="match status" value="1"/>
</dbReference>
<keyword evidence="6 12" id="KW-0238">DNA-binding</keyword>
<dbReference type="Gene3D" id="3.40.50.300">
    <property type="entry name" value="P-loop containing nucleotide triphosphate hydrolases"/>
    <property type="match status" value="1"/>
</dbReference>
<dbReference type="SUPFAM" id="SSF52540">
    <property type="entry name" value="P-loop containing nucleoside triphosphate hydrolases"/>
    <property type="match status" value="1"/>
</dbReference>
<dbReference type="GO" id="GO:0003677">
    <property type="term" value="F:DNA binding"/>
    <property type="evidence" value="ECO:0007669"/>
    <property type="project" value="UniProtKB-UniRule"/>
</dbReference>
<dbReference type="PROSITE" id="PS51419">
    <property type="entry name" value="RAB"/>
    <property type="match status" value="1"/>
</dbReference>
<feature type="DNA-binding region" description="Homeobox" evidence="12">
    <location>
        <begin position="239"/>
        <end position="303"/>
    </location>
</feature>
<feature type="compositionally biased region" description="Polar residues" evidence="14">
    <location>
        <begin position="365"/>
        <end position="377"/>
    </location>
</feature>
<sequence length="611" mass="67755">MSTSRFIKCVTIGDGAVGKTCMLISYTSNTFPTDYVPTVFDNFSANVVVDGSTVNVGLWDTAGQEDYNRLRPLSYRGADIFLLAFSLISKASYENVYKKWIHELRHYAPNVPVVLVGTKLDLRDDKQFLSNHPGATPITTAQAWRGAEENDWSCHLHRMQLQNSAVDFWLLSSSSSSSTFMASSNRNWPSMFKSKPCNTTHHHQWQHDINPSLMSSNVCHRAPYNTTSTVPGGEERSPEPKPRWNPKPEQIRILEAIFNSGMVNPPRDEIRRIRAQLQEYGQVGDANVFYWFQNRKSRSKHKLRHNQNTKQSQQITNHQNPQITTSLAASSSAATTNIITAPSSSSSSSDRSSPRRRGSNKNKTDTFSLSTTSSNVIDMSSNNSPTGSVNQQTYFQTHNEFLTEPFFFPITQPTGGAATTGLISQGFGSFPPHELSNVVHISHQQQQIGPCTSLLLSEIMNPGGAPKKDHHHYDHQQEKIMMKMQQQPQHHLNNYSLTTLNPSVLSIAPPPLPLLPTTSVAVTVPSNINQIQGLEESCGVDHGGPGARSTVFINDVAFEVGVGPFNVREAFGEGAVLINSSGHPVLTNEWGITIQSLHHGEFYYLVRTLSP</sequence>
<dbReference type="SMART" id="SM00174">
    <property type="entry name" value="RHO"/>
    <property type="match status" value="1"/>
</dbReference>
<dbReference type="InterPro" id="IPR001356">
    <property type="entry name" value="HD"/>
</dbReference>
<dbReference type="InterPro" id="IPR001806">
    <property type="entry name" value="Small_GTPase"/>
</dbReference>
<dbReference type="SMART" id="SM00389">
    <property type="entry name" value="HOX"/>
    <property type="match status" value="1"/>
</dbReference>
<feature type="region of interest" description="Disordered" evidence="14">
    <location>
        <begin position="299"/>
        <end position="320"/>
    </location>
</feature>
<dbReference type="PANTHER" id="PTHR47288">
    <property type="entry name" value="WUSCHEL-RELATED HOMEOBOX 9"/>
    <property type="match status" value="1"/>
</dbReference>
<keyword evidence="7" id="KW-0342">GTP-binding</keyword>
<comment type="caution">
    <text evidence="16">The sequence shown here is derived from an EMBL/GenBank/DDBJ whole genome shotgun (WGS) entry which is preliminary data.</text>
</comment>
<evidence type="ECO:0000259" key="15">
    <source>
        <dbReference type="PROSITE" id="PS50071"/>
    </source>
</evidence>
<name>A0AA39V9A2_ACESA</name>
<keyword evidence="5" id="KW-0805">Transcription regulation</keyword>
<keyword evidence="4" id="KW-0547">Nucleotide-binding</keyword>
<dbReference type="Pfam" id="PF00071">
    <property type="entry name" value="Ras"/>
    <property type="match status" value="1"/>
</dbReference>